<dbReference type="EMBL" id="CP002691">
    <property type="protein sequence ID" value="AEE50508.1"/>
    <property type="molecule type" value="Genomic_DNA"/>
</dbReference>
<sequence length="367" mass="41714">MIRDHLPKAKSLCWNRTFFVWAAFLCTGFSGFAQDLHYSQFYGAPLHLNPSLTGIFRGEVRFMAQYRNQWTEVPVGYKTFTGGVDFRVIGKNEEKPHFFAFGLGYNRDQSGFSDLRLSNYTLNGAYTKKMGARFYGSVGGQLGLGNRKWTADQVTFDNQYDPNNGSFDPNNPTGEVNNKQTLGYADFGLGFNVRYQVKEQEETIESFGERTKIDFGAGFFHLNRPNQFYTTLGAIKLPLRLTPYIMGDFQISDRWDIMANVAGQFQTTYRQYLAGAGARYYLNRTPGKEFALQLGLTWRFDALTRDAATFPAIEAHYKNIRAGFSYDVNLSKFNTNVDGGVGGPELFVHYRIVPYRPSKKDKVCPLI</sequence>
<reference key="2">
    <citation type="submission" date="2011-04" db="EMBL/GenBank/DDBJ databases">
        <title>Complete sequence of chromosome of Haliscomenobacter hydrossis DSM 1100.</title>
        <authorList>
            <consortium name="US DOE Joint Genome Institute (JGI-PGF)"/>
            <person name="Lucas S."/>
            <person name="Han J."/>
            <person name="Lapidus A."/>
            <person name="Bruce D."/>
            <person name="Goodwin L."/>
            <person name="Pitluck S."/>
            <person name="Peters L."/>
            <person name="Kyrpides N."/>
            <person name="Mavromatis K."/>
            <person name="Ivanova N."/>
            <person name="Ovchinnikova G."/>
            <person name="Pagani I."/>
            <person name="Daligault H."/>
            <person name="Detter J.C."/>
            <person name="Han C."/>
            <person name="Land M."/>
            <person name="Hauser L."/>
            <person name="Markowitz V."/>
            <person name="Cheng J.-F."/>
            <person name="Hugenholtz P."/>
            <person name="Woyke T."/>
            <person name="Wu D."/>
            <person name="Verbarg S."/>
            <person name="Frueling A."/>
            <person name="Brambilla E."/>
            <person name="Klenk H.-P."/>
            <person name="Eisen J.A."/>
        </authorList>
    </citation>
    <scope>NUCLEOTIDE SEQUENCE</scope>
    <source>
        <strain>DSM 1100</strain>
    </source>
</reference>
<dbReference type="RefSeq" id="WP_013765056.1">
    <property type="nucleotide sequence ID" value="NC_015510.1"/>
</dbReference>
<dbReference type="STRING" id="760192.Halhy_2639"/>
<dbReference type="InterPro" id="IPR019861">
    <property type="entry name" value="PorP/SprF_Bacteroidetes"/>
</dbReference>
<organism evidence="1 2">
    <name type="scientific">Haliscomenobacter hydrossis (strain ATCC 27775 / DSM 1100 / LMG 10767 / O)</name>
    <dbReference type="NCBI Taxonomy" id="760192"/>
    <lineage>
        <taxon>Bacteria</taxon>
        <taxon>Pseudomonadati</taxon>
        <taxon>Bacteroidota</taxon>
        <taxon>Saprospiria</taxon>
        <taxon>Saprospirales</taxon>
        <taxon>Haliscomenobacteraceae</taxon>
        <taxon>Haliscomenobacter</taxon>
    </lineage>
</organism>
<dbReference type="KEGG" id="hhy:Halhy_2639"/>
<evidence type="ECO:0000313" key="2">
    <source>
        <dbReference type="Proteomes" id="UP000008461"/>
    </source>
</evidence>
<dbReference type="NCBIfam" id="TIGR03519">
    <property type="entry name" value="T9SS_PorP_fam"/>
    <property type="match status" value="1"/>
</dbReference>
<keyword evidence="2" id="KW-1185">Reference proteome</keyword>
<dbReference type="AlphaFoldDB" id="F4KZS2"/>
<gene>
    <name evidence="1" type="ordered locus">Halhy_2639</name>
</gene>
<dbReference type="HOGENOM" id="CLU_068235_1_0_10"/>
<protein>
    <submittedName>
        <fullName evidence="1">Membrane protein</fullName>
    </submittedName>
</protein>
<evidence type="ECO:0000313" key="1">
    <source>
        <dbReference type="EMBL" id="AEE50508.1"/>
    </source>
</evidence>
<name>F4KZS2_HALH1</name>
<dbReference type="OrthoDB" id="1114455at2"/>
<accession>F4KZS2</accession>
<dbReference type="Proteomes" id="UP000008461">
    <property type="component" value="Chromosome"/>
</dbReference>
<reference evidence="1 2" key="1">
    <citation type="journal article" date="2011" name="Stand. Genomic Sci.">
        <title>Complete genome sequence of Haliscomenobacter hydrossis type strain (O).</title>
        <authorList>
            <consortium name="US DOE Joint Genome Institute (JGI-PGF)"/>
            <person name="Daligault H."/>
            <person name="Lapidus A."/>
            <person name="Zeytun A."/>
            <person name="Nolan M."/>
            <person name="Lucas S."/>
            <person name="Del Rio T.G."/>
            <person name="Tice H."/>
            <person name="Cheng J.F."/>
            <person name="Tapia R."/>
            <person name="Han C."/>
            <person name="Goodwin L."/>
            <person name="Pitluck S."/>
            <person name="Liolios K."/>
            <person name="Pagani I."/>
            <person name="Ivanova N."/>
            <person name="Huntemann M."/>
            <person name="Mavromatis K."/>
            <person name="Mikhailova N."/>
            <person name="Pati A."/>
            <person name="Chen A."/>
            <person name="Palaniappan K."/>
            <person name="Land M."/>
            <person name="Hauser L."/>
            <person name="Brambilla E.M."/>
            <person name="Rohde M."/>
            <person name="Verbarg S."/>
            <person name="Goker M."/>
            <person name="Bristow J."/>
            <person name="Eisen J.A."/>
            <person name="Markowitz V."/>
            <person name="Hugenholtz P."/>
            <person name="Kyrpides N.C."/>
            <person name="Klenk H.P."/>
            <person name="Woyke T."/>
        </authorList>
    </citation>
    <scope>NUCLEOTIDE SEQUENCE [LARGE SCALE GENOMIC DNA]</scope>
    <source>
        <strain evidence="2">ATCC 27775 / DSM 1100 / LMG 10767 / O</strain>
    </source>
</reference>
<proteinExistence type="predicted"/>
<dbReference type="eggNOG" id="COG2067">
    <property type="taxonomic scope" value="Bacteria"/>
</dbReference>
<dbReference type="Pfam" id="PF11751">
    <property type="entry name" value="PorP_SprF"/>
    <property type="match status" value="1"/>
</dbReference>